<reference evidence="2" key="1">
    <citation type="journal article" date="2014" name="Front. Microbiol.">
        <title>High frequency of phylogenetically diverse reductive dehalogenase-homologous genes in deep subseafloor sedimentary metagenomes.</title>
        <authorList>
            <person name="Kawai M."/>
            <person name="Futagami T."/>
            <person name="Toyoda A."/>
            <person name="Takaki Y."/>
            <person name="Nishi S."/>
            <person name="Hori S."/>
            <person name="Arai W."/>
            <person name="Tsubouchi T."/>
            <person name="Morono Y."/>
            <person name="Uchiyama I."/>
            <person name="Ito T."/>
            <person name="Fujiyama A."/>
            <person name="Inagaki F."/>
            <person name="Takami H."/>
        </authorList>
    </citation>
    <scope>NUCLEOTIDE SEQUENCE</scope>
    <source>
        <strain evidence="2">Expedition CK06-06</strain>
    </source>
</reference>
<comment type="caution">
    <text evidence="2">The sequence shown here is derived from an EMBL/GenBank/DDBJ whole genome shotgun (WGS) entry which is preliminary data.</text>
</comment>
<gene>
    <name evidence="2" type="ORF">S01H1_06489</name>
</gene>
<dbReference type="EMBL" id="BARS01003349">
    <property type="protein sequence ID" value="GAF81502.1"/>
    <property type="molecule type" value="Genomic_DNA"/>
</dbReference>
<protein>
    <submittedName>
        <fullName evidence="2">Uncharacterized protein</fullName>
    </submittedName>
</protein>
<proteinExistence type="predicted"/>
<organism evidence="2">
    <name type="scientific">marine sediment metagenome</name>
    <dbReference type="NCBI Taxonomy" id="412755"/>
    <lineage>
        <taxon>unclassified sequences</taxon>
        <taxon>metagenomes</taxon>
        <taxon>ecological metagenomes</taxon>
    </lineage>
</organism>
<sequence length="98" mass="10754">MSIHKEESPLAGKTMRIKEGTMHPQNENFGGSDFVVEDWFDRILGKSWMDATGNPAAMIFAMRGAMAQMSIDDEVVYGKVGALGHLVHVSELEEKADG</sequence>
<name>X0T014_9ZZZZ</name>
<feature type="region of interest" description="Disordered" evidence="1">
    <location>
        <begin position="1"/>
        <end position="29"/>
    </location>
</feature>
<evidence type="ECO:0000313" key="2">
    <source>
        <dbReference type="EMBL" id="GAF81502.1"/>
    </source>
</evidence>
<dbReference type="AlphaFoldDB" id="X0T014"/>
<evidence type="ECO:0000256" key="1">
    <source>
        <dbReference type="SAM" id="MobiDB-lite"/>
    </source>
</evidence>
<accession>X0T014</accession>